<evidence type="ECO:0000313" key="2">
    <source>
        <dbReference type="Proteomes" id="UP000005596"/>
    </source>
</evidence>
<sequence>MKYYRRALYDQFVHFYLVISDDGSLEAQLRGKMGGLVRKAT</sequence>
<name>A4P0G9_HAEIF</name>
<evidence type="ECO:0000313" key="1">
    <source>
        <dbReference type="EMBL" id="EDK13097.1"/>
    </source>
</evidence>
<accession>A4P0G9</accession>
<organism evidence="1 2">
    <name type="scientific">Haemophilus influenzae 22.4-21</name>
    <dbReference type="NCBI Taxonomy" id="375063"/>
    <lineage>
        <taxon>Bacteria</taxon>
        <taxon>Pseudomonadati</taxon>
        <taxon>Pseudomonadota</taxon>
        <taxon>Gammaproteobacteria</taxon>
        <taxon>Pasteurellales</taxon>
        <taxon>Pasteurellaceae</taxon>
        <taxon>Haemophilus</taxon>
    </lineage>
</organism>
<gene>
    <name evidence="1" type="ORF">CGSHiR3021_03961</name>
</gene>
<proteinExistence type="predicted"/>
<dbReference type="AlphaFoldDB" id="A4P0G9"/>
<dbReference type="EMBL" id="AAZJ01000014">
    <property type="protein sequence ID" value="EDK13097.1"/>
    <property type="molecule type" value="Genomic_DNA"/>
</dbReference>
<dbReference type="Proteomes" id="UP000005596">
    <property type="component" value="Unassembled WGS sequence"/>
</dbReference>
<reference evidence="1 2" key="1">
    <citation type="journal article" date="2007" name="Genome Biol.">
        <title>Characterization and modeling of the Haemophilus influenzae core and supragenomes based on the complete genomic sequences of Rd and 12 clinical nontypeable strains.</title>
        <authorList>
            <person name="Hogg J.S."/>
            <person name="Hu F.Z."/>
            <person name="Janto B."/>
            <person name="Boissy R."/>
            <person name="Hayes J."/>
            <person name="Keefe R."/>
            <person name="Post J.C."/>
            <person name="Ehrlich G.D."/>
        </authorList>
    </citation>
    <scope>NUCLEOTIDE SEQUENCE [LARGE SCALE GENOMIC DNA]</scope>
    <source>
        <strain evidence="1 2">22.4-21</strain>
    </source>
</reference>
<dbReference type="BioCyc" id="HINF375063:G119K-1923-MONOMER"/>
<protein>
    <submittedName>
        <fullName evidence="1">Uncharacterized protein</fullName>
    </submittedName>
</protein>